<dbReference type="Pfam" id="PF08568">
    <property type="entry name" value="Kinetochor_Ybp2"/>
    <property type="match status" value="1"/>
</dbReference>
<dbReference type="GeneID" id="37070047"/>
<keyword evidence="3" id="KW-1185">Reference proteome</keyword>
<dbReference type="AlphaFoldDB" id="A0A317WUQ5"/>
<dbReference type="STRING" id="1448321.A0A317WUQ5"/>
<accession>A0A317WUQ5</accession>
<dbReference type="RefSeq" id="XP_025402114.1">
    <property type="nucleotide sequence ID" value="XM_025547810.1"/>
</dbReference>
<protein>
    <submittedName>
        <fullName evidence="2">DUF1760-domain-containing protein</fullName>
    </submittedName>
</protein>
<dbReference type="PANTHER" id="PTHR28020:SF1">
    <property type="entry name" value="YAP1-BINDING PROTEIN 1-RELATED"/>
    <property type="match status" value="1"/>
</dbReference>
<dbReference type="VEuPathDB" id="FungiDB:BO70DRAFT_426623"/>
<evidence type="ECO:0000313" key="2">
    <source>
        <dbReference type="EMBL" id="PWY88927.1"/>
    </source>
</evidence>
<name>A0A317WUQ5_9EURO</name>
<dbReference type="GO" id="GO:0005737">
    <property type="term" value="C:cytoplasm"/>
    <property type="evidence" value="ECO:0007669"/>
    <property type="project" value="TreeGrafter"/>
</dbReference>
<dbReference type="Proteomes" id="UP000247233">
    <property type="component" value="Unassembled WGS sequence"/>
</dbReference>
<comment type="caution">
    <text evidence="2">The sequence shown here is derived from an EMBL/GenBank/DDBJ whole genome shotgun (WGS) entry which is preliminary data.</text>
</comment>
<evidence type="ECO:0000313" key="3">
    <source>
        <dbReference type="Proteomes" id="UP000247233"/>
    </source>
</evidence>
<dbReference type="OrthoDB" id="5396786at2759"/>
<organism evidence="2 3">
    <name type="scientific">Aspergillus heteromorphus CBS 117.55</name>
    <dbReference type="NCBI Taxonomy" id="1448321"/>
    <lineage>
        <taxon>Eukaryota</taxon>
        <taxon>Fungi</taxon>
        <taxon>Dikarya</taxon>
        <taxon>Ascomycota</taxon>
        <taxon>Pezizomycotina</taxon>
        <taxon>Eurotiomycetes</taxon>
        <taxon>Eurotiomycetidae</taxon>
        <taxon>Eurotiales</taxon>
        <taxon>Aspergillaceae</taxon>
        <taxon>Aspergillus</taxon>
        <taxon>Aspergillus subgen. Circumdati</taxon>
    </lineage>
</organism>
<dbReference type="GO" id="GO:0034599">
    <property type="term" value="P:cellular response to oxidative stress"/>
    <property type="evidence" value="ECO:0007669"/>
    <property type="project" value="InterPro"/>
</dbReference>
<gene>
    <name evidence="2" type="ORF">BO70DRAFT_426623</name>
</gene>
<dbReference type="EMBL" id="MSFL01000004">
    <property type="protein sequence ID" value="PWY88927.1"/>
    <property type="molecule type" value="Genomic_DNA"/>
</dbReference>
<feature type="region of interest" description="Disordered" evidence="1">
    <location>
        <begin position="95"/>
        <end position="130"/>
    </location>
</feature>
<feature type="region of interest" description="Disordered" evidence="1">
    <location>
        <begin position="197"/>
        <end position="236"/>
    </location>
</feature>
<sequence length="680" mass="75009">MAEEDPLVVALPPATDYLTYLTLLEYQLTPARLPLLHSLLQDETLTTNIGWDLVKLLLPMLPASLDCLHDIARLGNPREVILRVSDALLQLQPVDEDDESVADPVEPPEAGSASQDVAGGEDGTTDTKDTEKIVLPRHVLQFNTLVAMLSTLHSRIQTKSPSRFLATSLQAVLEAYTLMPTNETTIALLEFFRDVSPSKRPAPPPRAASESSLQRLSEASAPDPEAEVQSPSPASDGESVLVKRFLQFGLIEVLKSYLLSFSGPSDPGMSWTIRLQEKLQPAMRMIKEQTQTDLFANHKELKERDMIIAKITALSRDFGLDDKQLLEIVLQSPGDHPLPLDFEDPPRKAEEIPLERHGSLLLLAARAAMAEVFSSGQVTPITIFPDLTRIFQNFVGDYNSPDEVAFGQPQVLLDSLLTLTVFSLLQTSEPPPSETDFIAFVLTLTACTARQNYSTVRRIPGTVIQNHPSEATRFKIIRTVLEDERFQPVKDSAIGWLKNGILDAAKPLQAGGAPSDSIFLNPHYFSVLFPSLFNSSELFMNVSSDLATSWIKFSQTLTPAIHSALSLYYILVSTPLLRQQLQLEKTYVYFRNRFLEPLKSLCHAFEADLAQNGGEGKIEAAVGESLCQVGMARSVGLVSHMLEQVEEAVGEAFVLTDSELPEPSADDIARVDMIRKETSP</sequence>
<proteinExistence type="predicted"/>
<dbReference type="InterPro" id="IPR040347">
    <property type="entry name" value="YBP1/2"/>
</dbReference>
<evidence type="ECO:0000256" key="1">
    <source>
        <dbReference type="SAM" id="MobiDB-lite"/>
    </source>
</evidence>
<dbReference type="InterPro" id="IPR013877">
    <property type="entry name" value="YAP-bd/ALF4/Glomulin"/>
</dbReference>
<dbReference type="PANTHER" id="PTHR28020">
    <property type="entry name" value="YAP1-BINDING PROTEIN 1-RELATED"/>
    <property type="match status" value="1"/>
</dbReference>
<reference evidence="2 3" key="1">
    <citation type="submission" date="2016-12" db="EMBL/GenBank/DDBJ databases">
        <title>The genomes of Aspergillus section Nigri reveals drivers in fungal speciation.</title>
        <authorList>
            <consortium name="DOE Joint Genome Institute"/>
            <person name="Vesth T.C."/>
            <person name="Nybo J."/>
            <person name="Theobald S."/>
            <person name="Brandl J."/>
            <person name="Frisvad J.C."/>
            <person name="Nielsen K.F."/>
            <person name="Lyhne E.K."/>
            <person name="Kogle M.E."/>
            <person name="Kuo A."/>
            <person name="Riley R."/>
            <person name="Clum A."/>
            <person name="Nolan M."/>
            <person name="Lipzen A."/>
            <person name="Salamov A."/>
            <person name="Henrissat B."/>
            <person name="Wiebenga A."/>
            <person name="De Vries R.P."/>
            <person name="Grigoriev I.V."/>
            <person name="Mortensen U.H."/>
            <person name="Andersen M.R."/>
            <person name="Baker S.E."/>
        </authorList>
    </citation>
    <scope>NUCLEOTIDE SEQUENCE [LARGE SCALE GENOMIC DNA]</scope>
    <source>
        <strain evidence="2 3">CBS 117.55</strain>
    </source>
</reference>